<dbReference type="SMART" id="SM00448">
    <property type="entry name" value="REC"/>
    <property type="match status" value="1"/>
</dbReference>
<dbReference type="PROSITE" id="PS50110">
    <property type="entry name" value="RESPONSE_REGULATORY"/>
    <property type="match status" value="1"/>
</dbReference>
<organism evidence="4 5">
    <name type="scientific">Roseivirga pacifica</name>
    <dbReference type="NCBI Taxonomy" id="1267423"/>
    <lineage>
        <taxon>Bacteria</taxon>
        <taxon>Pseudomonadati</taxon>
        <taxon>Bacteroidota</taxon>
        <taxon>Cytophagia</taxon>
        <taxon>Cytophagales</taxon>
        <taxon>Roseivirgaceae</taxon>
        <taxon>Roseivirga</taxon>
    </lineage>
</organism>
<keyword evidence="1" id="KW-0597">Phosphoprotein</keyword>
<dbReference type="InterPro" id="IPR046947">
    <property type="entry name" value="LytR-like"/>
</dbReference>
<evidence type="ECO:0000259" key="3">
    <source>
        <dbReference type="PROSITE" id="PS50930"/>
    </source>
</evidence>
<dbReference type="GO" id="GO:0000156">
    <property type="term" value="F:phosphorelay response regulator activity"/>
    <property type="evidence" value="ECO:0007669"/>
    <property type="project" value="InterPro"/>
</dbReference>
<dbReference type="GeneID" id="99985866"/>
<dbReference type="EMBL" id="FOIR01000001">
    <property type="protein sequence ID" value="SEV99670.1"/>
    <property type="molecule type" value="Genomic_DNA"/>
</dbReference>
<evidence type="ECO:0000313" key="5">
    <source>
        <dbReference type="Proteomes" id="UP000199437"/>
    </source>
</evidence>
<gene>
    <name evidence="4" type="ORF">SAMN05216290_1135</name>
</gene>
<dbReference type="PANTHER" id="PTHR37299">
    <property type="entry name" value="TRANSCRIPTIONAL REGULATOR-RELATED"/>
    <property type="match status" value="1"/>
</dbReference>
<keyword evidence="5" id="KW-1185">Reference proteome</keyword>
<dbReference type="Pfam" id="PF00072">
    <property type="entry name" value="Response_reg"/>
    <property type="match status" value="1"/>
</dbReference>
<sequence>MIRCIIVEDEPLARKLLEEYCGKLSSLELLGSFSNGLGALDFLKTAEADLVFLDIKMPDLSGLELAKLLKQECRFIFTTAFAEYALEGFELNAVDYLLKPFDFARFLRAVQKVEQSTLASTKEEDFLFVKDGRVWRKLMLQSIYYIQGAKDYVTFHFEEGKLMSLMTLKELESELSEKGFIRIHQSYIINKLQIQSFSNDKVEVNAQFLPVSQSYKLAFKRAMSIPE</sequence>
<evidence type="ECO:0000259" key="2">
    <source>
        <dbReference type="PROSITE" id="PS50110"/>
    </source>
</evidence>
<dbReference type="Proteomes" id="UP000199437">
    <property type="component" value="Unassembled WGS sequence"/>
</dbReference>
<dbReference type="Gene3D" id="2.40.50.1020">
    <property type="entry name" value="LytTr DNA-binding domain"/>
    <property type="match status" value="1"/>
</dbReference>
<dbReference type="STRING" id="1267423.SAMN05216290_1135"/>
<dbReference type="Pfam" id="PF04397">
    <property type="entry name" value="LytTR"/>
    <property type="match status" value="1"/>
</dbReference>
<name>A0A1I0NED0_9BACT</name>
<feature type="domain" description="Response regulatory" evidence="2">
    <location>
        <begin position="3"/>
        <end position="114"/>
    </location>
</feature>
<dbReference type="Gene3D" id="3.40.50.2300">
    <property type="match status" value="1"/>
</dbReference>
<evidence type="ECO:0000313" key="4">
    <source>
        <dbReference type="EMBL" id="SEV99670.1"/>
    </source>
</evidence>
<dbReference type="AlphaFoldDB" id="A0A1I0NED0"/>
<dbReference type="InterPro" id="IPR001789">
    <property type="entry name" value="Sig_transdc_resp-reg_receiver"/>
</dbReference>
<evidence type="ECO:0000256" key="1">
    <source>
        <dbReference type="PROSITE-ProRule" id="PRU00169"/>
    </source>
</evidence>
<dbReference type="SUPFAM" id="SSF52172">
    <property type="entry name" value="CheY-like"/>
    <property type="match status" value="1"/>
</dbReference>
<dbReference type="SMART" id="SM00850">
    <property type="entry name" value="LytTR"/>
    <property type="match status" value="1"/>
</dbReference>
<feature type="modified residue" description="4-aspartylphosphate" evidence="1">
    <location>
        <position position="54"/>
    </location>
</feature>
<reference evidence="5" key="1">
    <citation type="submission" date="2016-10" db="EMBL/GenBank/DDBJ databases">
        <authorList>
            <person name="Varghese N."/>
            <person name="Submissions S."/>
        </authorList>
    </citation>
    <scope>NUCLEOTIDE SEQUENCE [LARGE SCALE GENOMIC DNA]</scope>
    <source>
        <strain evidence="5">CGMCC 1.12402</strain>
    </source>
</reference>
<dbReference type="GO" id="GO:0003677">
    <property type="term" value="F:DNA binding"/>
    <property type="evidence" value="ECO:0007669"/>
    <property type="project" value="InterPro"/>
</dbReference>
<feature type="domain" description="HTH LytTR-type" evidence="3">
    <location>
        <begin position="143"/>
        <end position="225"/>
    </location>
</feature>
<dbReference type="OrthoDB" id="1646880at2"/>
<proteinExistence type="predicted"/>
<dbReference type="InterPro" id="IPR011006">
    <property type="entry name" value="CheY-like_superfamily"/>
</dbReference>
<dbReference type="RefSeq" id="WP_090257539.1">
    <property type="nucleotide sequence ID" value="NZ_FOIR01000001.1"/>
</dbReference>
<protein>
    <submittedName>
        <fullName evidence="4">Two component transcriptional regulator, LytTR family</fullName>
    </submittedName>
</protein>
<dbReference type="PANTHER" id="PTHR37299:SF1">
    <property type="entry name" value="STAGE 0 SPORULATION PROTEIN A HOMOLOG"/>
    <property type="match status" value="1"/>
</dbReference>
<dbReference type="PROSITE" id="PS50930">
    <property type="entry name" value="HTH_LYTTR"/>
    <property type="match status" value="1"/>
</dbReference>
<dbReference type="InterPro" id="IPR007492">
    <property type="entry name" value="LytTR_DNA-bd_dom"/>
</dbReference>
<accession>A0A1I0NED0</accession>